<proteinExistence type="inferred from homology"/>
<dbReference type="Pfam" id="PF03061">
    <property type="entry name" value="4HBT"/>
    <property type="match status" value="1"/>
</dbReference>
<sequence>MTTGYEEFLPEIKAAVMSFIDKVPFNQLVGMKITNVTPNLVEMHLPMKEELIGNYITGILHGGVISSMIDVSGGAMALVGAFCKLEHVDIQERIQRLARVSTIDLRVDYLRPGRGEGFYVNSTLLRSGNKVAVTRSEFYNNRNDLCAVGTGTYLCG</sequence>
<keyword evidence="10" id="KW-1185">Reference proteome</keyword>
<dbReference type="InterPro" id="IPR003736">
    <property type="entry name" value="PAAI_dom"/>
</dbReference>
<reference evidence="9 10" key="1">
    <citation type="submission" date="2020-07" db="EMBL/GenBank/DDBJ databases">
        <title>Endozoicomonas sp. nov., isolated from sediment.</title>
        <authorList>
            <person name="Gu T."/>
        </authorList>
    </citation>
    <scope>NUCLEOTIDE SEQUENCE [LARGE SCALE GENOMIC DNA]</scope>
    <source>
        <strain evidence="9 10">SM1973</strain>
    </source>
</reference>
<dbReference type="EC" id="3.1.2.20" evidence="5"/>
<dbReference type="InterPro" id="IPR006683">
    <property type="entry name" value="Thioestr_dom"/>
</dbReference>
<comment type="caution">
    <text evidence="9">The sequence shown here is derived from an EMBL/GenBank/DDBJ whole genome shotgun (WGS) entry which is preliminary data.</text>
</comment>
<dbReference type="RefSeq" id="WP_180568166.1">
    <property type="nucleotide sequence ID" value="NZ_JACCKB010000010.1"/>
</dbReference>
<organism evidence="9 10">
    <name type="scientific">Spartinivicinus marinus</name>
    <dbReference type="NCBI Taxonomy" id="2994442"/>
    <lineage>
        <taxon>Bacteria</taxon>
        <taxon>Pseudomonadati</taxon>
        <taxon>Pseudomonadota</taxon>
        <taxon>Gammaproteobacteria</taxon>
        <taxon>Oceanospirillales</taxon>
        <taxon>Zooshikellaceae</taxon>
        <taxon>Spartinivicinus</taxon>
    </lineage>
</organism>
<name>A0A853I649_9GAMM</name>
<dbReference type="NCBIfam" id="NF008675">
    <property type="entry name" value="PRK11688.1"/>
    <property type="match status" value="1"/>
</dbReference>
<evidence type="ECO:0000256" key="6">
    <source>
        <dbReference type="ARBA" id="ARBA00040062"/>
    </source>
</evidence>
<evidence type="ECO:0000256" key="7">
    <source>
        <dbReference type="ARBA" id="ARBA00048062"/>
    </source>
</evidence>
<protein>
    <recommendedName>
        <fullName evidence="6">Medium/long-chain acyl-CoA thioesterase YigI</fullName>
        <ecNumber evidence="5">3.1.2.20</ecNumber>
    </recommendedName>
</protein>
<dbReference type="SUPFAM" id="SSF54637">
    <property type="entry name" value="Thioesterase/thiol ester dehydrase-isomerase"/>
    <property type="match status" value="1"/>
</dbReference>
<evidence type="ECO:0000256" key="3">
    <source>
        <dbReference type="ARBA" id="ARBA00036002"/>
    </source>
</evidence>
<evidence type="ECO:0000256" key="5">
    <source>
        <dbReference type="ARBA" id="ARBA00038894"/>
    </source>
</evidence>
<comment type="catalytic activity">
    <reaction evidence="7">
        <text>a medium-chain fatty acyl-CoA + H2O = a medium-chain fatty acid + CoA + H(+)</text>
        <dbReference type="Rhea" id="RHEA:68184"/>
        <dbReference type="ChEBI" id="CHEBI:15377"/>
        <dbReference type="ChEBI" id="CHEBI:15378"/>
        <dbReference type="ChEBI" id="CHEBI:57287"/>
        <dbReference type="ChEBI" id="CHEBI:59558"/>
        <dbReference type="ChEBI" id="CHEBI:90546"/>
    </reaction>
</comment>
<feature type="domain" description="Thioesterase" evidence="8">
    <location>
        <begin position="58"/>
        <end position="147"/>
    </location>
</feature>
<dbReference type="PANTHER" id="PTHR43240">
    <property type="entry name" value="1,4-DIHYDROXY-2-NAPHTHOYL-COA THIOESTERASE 1"/>
    <property type="match status" value="1"/>
</dbReference>
<dbReference type="Gene3D" id="3.10.129.10">
    <property type="entry name" value="Hotdog Thioesterase"/>
    <property type="match status" value="1"/>
</dbReference>
<dbReference type="Proteomes" id="UP000569732">
    <property type="component" value="Unassembled WGS sequence"/>
</dbReference>
<comment type="similarity">
    <text evidence="4">Belongs to the YigI thioesterase family.</text>
</comment>
<evidence type="ECO:0000256" key="4">
    <source>
        <dbReference type="ARBA" id="ARBA00038381"/>
    </source>
</evidence>
<dbReference type="CDD" id="cd03443">
    <property type="entry name" value="PaaI_thioesterase"/>
    <property type="match status" value="1"/>
</dbReference>
<dbReference type="NCBIfam" id="TIGR00369">
    <property type="entry name" value="unchar_dom_1"/>
    <property type="match status" value="1"/>
</dbReference>
<evidence type="ECO:0000313" key="9">
    <source>
        <dbReference type="EMBL" id="NYZ66138.1"/>
    </source>
</evidence>
<dbReference type="PANTHER" id="PTHR43240:SF20">
    <property type="entry name" value="MEDIUM_LONG-CHAIN ACYL-COA THIOESTERASE YIGI"/>
    <property type="match status" value="1"/>
</dbReference>
<comment type="catalytic activity">
    <reaction evidence="3">
        <text>a long-chain fatty acyl-CoA + H2O = a long-chain fatty acid + CoA + H(+)</text>
        <dbReference type="Rhea" id="RHEA:67680"/>
        <dbReference type="ChEBI" id="CHEBI:15377"/>
        <dbReference type="ChEBI" id="CHEBI:15378"/>
        <dbReference type="ChEBI" id="CHEBI:57287"/>
        <dbReference type="ChEBI" id="CHEBI:57560"/>
        <dbReference type="ChEBI" id="CHEBI:83139"/>
    </reaction>
</comment>
<evidence type="ECO:0000256" key="2">
    <source>
        <dbReference type="ARBA" id="ARBA00035880"/>
    </source>
</evidence>
<comment type="catalytic activity">
    <reaction evidence="2">
        <text>a fatty acyl-CoA + H2O = a fatty acid + CoA + H(+)</text>
        <dbReference type="Rhea" id="RHEA:16781"/>
        <dbReference type="ChEBI" id="CHEBI:15377"/>
        <dbReference type="ChEBI" id="CHEBI:15378"/>
        <dbReference type="ChEBI" id="CHEBI:28868"/>
        <dbReference type="ChEBI" id="CHEBI:57287"/>
        <dbReference type="ChEBI" id="CHEBI:77636"/>
        <dbReference type="EC" id="3.1.2.20"/>
    </reaction>
</comment>
<dbReference type="AlphaFoldDB" id="A0A853I649"/>
<dbReference type="GO" id="GO:0047617">
    <property type="term" value="F:fatty acyl-CoA hydrolase activity"/>
    <property type="evidence" value="ECO:0007669"/>
    <property type="project" value="UniProtKB-EC"/>
</dbReference>
<gene>
    <name evidence="9" type="ORF">H0A36_08945</name>
</gene>
<dbReference type="InterPro" id="IPR029069">
    <property type="entry name" value="HotDog_dom_sf"/>
</dbReference>
<evidence type="ECO:0000256" key="1">
    <source>
        <dbReference type="ARBA" id="ARBA00022801"/>
    </source>
</evidence>
<evidence type="ECO:0000259" key="8">
    <source>
        <dbReference type="Pfam" id="PF03061"/>
    </source>
</evidence>
<accession>A0A853I649</accession>
<dbReference type="EMBL" id="JACCKB010000010">
    <property type="protein sequence ID" value="NYZ66138.1"/>
    <property type="molecule type" value="Genomic_DNA"/>
</dbReference>
<keyword evidence="1" id="KW-0378">Hydrolase</keyword>
<evidence type="ECO:0000313" key="10">
    <source>
        <dbReference type="Proteomes" id="UP000569732"/>
    </source>
</evidence>